<evidence type="ECO:0000259" key="3">
    <source>
        <dbReference type="PROSITE" id="PS50930"/>
    </source>
</evidence>
<keyword evidence="5" id="KW-1185">Reference proteome</keyword>
<evidence type="ECO:0000313" key="5">
    <source>
        <dbReference type="Proteomes" id="UP000199656"/>
    </source>
</evidence>
<feature type="domain" description="HTH LytTR-type" evidence="3">
    <location>
        <begin position="141"/>
        <end position="210"/>
    </location>
</feature>
<evidence type="ECO:0000259" key="2">
    <source>
        <dbReference type="PROSITE" id="PS50110"/>
    </source>
</evidence>
<organism evidence="4 5">
    <name type="scientific">Chitinophaga terrae</name>
    <name type="common">ex Kim and Jung 2007</name>
    <dbReference type="NCBI Taxonomy" id="408074"/>
    <lineage>
        <taxon>Bacteria</taxon>
        <taxon>Pseudomonadati</taxon>
        <taxon>Bacteroidota</taxon>
        <taxon>Chitinophagia</taxon>
        <taxon>Chitinophagales</taxon>
        <taxon>Chitinophagaceae</taxon>
        <taxon>Chitinophaga</taxon>
    </lineage>
</organism>
<dbReference type="STRING" id="408074.SAMN05660909_02723"/>
<feature type="domain" description="Response regulatory" evidence="2">
    <location>
        <begin position="4"/>
        <end position="115"/>
    </location>
</feature>
<proteinExistence type="predicted"/>
<dbReference type="GO" id="GO:0000156">
    <property type="term" value="F:phosphorelay response regulator activity"/>
    <property type="evidence" value="ECO:0007669"/>
    <property type="project" value="TreeGrafter"/>
</dbReference>
<dbReference type="InterPro" id="IPR007492">
    <property type="entry name" value="LytTR_DNA-bd_dom"/>
</dbReference>
<dbReference type="PANTHER" id="PTHR45526">
    <property type="entry name" value="TRANSCRIPTIONAL REGULATORY PROTEIN DPIA"/>
    <property type="match status" value="1"/>
</dbReference>
<dbReference type="Gene3D" id="2.40.50.1020">
    <property type="entry name" value="LytTr DNA-binding domain"/>
    <property type="match status" value="1"/>
</dbReference>
<dbReference type="PROSITE" id="PS50930">
    <property type="entry name" value="HTH_LYTTR"/>
    <property type="match status" value="1"/>
</dbReference>
<dbReference type="PANTHER" id="PTHR45526:SF1">
    <property type="entry name" value="TRANSCRIPTIONAL REGULATORY PROTEIN DCUR-RELATED"/>
    <property type="match status" value="1"/>
</dbReference>
<dbReference type="InterPro" id="IPR011006">
    <property type="entry name" value="CheY-like_superfamily"/>
</dbReference>
<evidence type="ECO:0000313" key="4">
    <source>
        <dbReference type="EMBL" id="SEA62605.1"/>
    </source>
</evidence>
<dbReference type="SMART" id="SM00850">
    <property type="entry name" value="LytTR"/>
    <property type="match status" value="1"/>
</dbReference>
<dbReference type="InterPro" id="IPR051271">
    <property type="entry name" value="2C-system_Tx_regulators"/>
</dbReference>
<name>A0A1H4CQB9_9BACT</name>
<dbReference type="PROSITE" id="PS50110">
    <property type="entry name" value="RESPONSE_REGULATORY"/>
    <property type="match status" value="1"/>
</dbReference>
<evidence type="ECO:0000256" key="1">
    <source>
        <dbReference type="PROSITE-ProRule" id="PRU00169"/>
    </source>
</evidence>
<dbReference type="AlphaFoldDB" id="A0A1H4CQB9"/>
<feature type="modified residue" description="4-aspartylphosphate" evidence="1">
    <location>
        <position position="55"/>
    </location>
</feature>
<dbReference type="OrthoDB" id="9787344at2"/>
<dbReference type="RefSeq" id="WP_089762441.1">
    <property type="nucleotide sequence ID" value="NZ_BKAT01000016.1"/>
</dbReference>
<dbReference type="Proteomes" id="UP000199656">
    <property type="component" value="Unassembled WGS sequence"/>
</dbReference>
<accession>A0A1H4CQB9</accession>
<protein>
    <submittedName>
        <fullName evidence="4">Two component transcriptional regulator, LytTR family</fullName>
    </submittedName>
</protein>
<dbReference type="EMBL" id="FNRL01000011">
    <property type="protein sequence ID" value="SEA62605.1"/>
    <property type="molecule type" value="Genomic_DNA"/>
</dbReference>
<sequence length="240" mass="27969">MRIKTLIVDDEPHAIEVIEKYTENFPEIELIGKCNNAIQAFQVLQQNKIDLIFLDIKMPGLLGTDFIRSLKHPPKVIFTTAYQDYALEGFDLSAVDYLLKPIPFDRFLKAIDKVFALFKVNGSQKISIAEKPADQKNDTFLYLRVERKMVKVNVADIYWIESLKDYVKVVLKDKVLISKQKISLLEELLPEEKFMRIHRSFIVSTEKIESYHAYSIELLGMELPIGRNYKTECHKRLKNI</sequence>
<dbReference type="InterPro" id="IPR001789">
    <property type="entry name" value="Sig_transdc_resp-reg_receiver"/>
</dbReference>
<gene>
    <name evidence="4" type="ORF">SAMN05660909_02723</name>
</gene>
<dbReference type="SUPFAM" id="SSF52172">
    <property type="entry name" value="CheY-like"/>
    <property type="match status" value="1"/>
</dbReference>
<dbReference type="Gene3D" id="3.40.50.2300">
    <property type="match status" value="1"/>
</dbReference>
<reference evidence="5" key="1">
    <citation type="submission" date="2016-10" db="EMBL/GenBank/DDBJ databases">
        <authorList>
            <person name="Varghese N."/>
            <person name="Submissions S."/>
        </authorList>
    </citation>
    <scope>NUCLEOTIDE SEQUENCE [LARGE SCALE GENOMIC DNA]</scope>
    <source>
        <strain evidence="5">DSM 23920</strain>
    </source>
</reference>
<dbReference type="SMART" id="SM00448">
    <property type="entry name" value="REC"/>
    <property type="match status" value="1"/>
</dbReference>
<dbReference type="Pfam" id="PF04397">
    <property type="entry name" value="LytTR"/>
    <property type="match status" value="1"/>
</dbReference>
<dbReference type="GO" id="GO:0003677">
    <property type="term" value="F:DNA binding"/>
    <property type="evidence" value="ECO:0007669"/>
    <property type="project" value="InterPro"/>
</dbReference>
<dbReference type="Pfam" id="PF00072">
    <property type="entry name" value="Response_reg"/>
    <property type="match status" value="1"/>
</dbReference>
<keyword evidence="1" id="KW-0597">Phosphoprotein</keyword>